<dbReference type="Proteomes" id="UP000318538">
    <property type="component" value="Chromosome"/>
</dbReference>
<evidence type="ECO:0000313" key="3">
    <source>
        <dbReference type="Proteomes" id="UP000318538"/>
    </source>
</evidence>
<organism evidence="2 3">
    <name type="scientific">Rubripirellula lacrimiformis</name>
    <dbReference type="NCBI Taxonomy" id="1930273"/>
    <lineage>
        <taxon>Bacteria</taxon>
        <taxon>Pseudomonadati</taxon>
        <taxon>Planctomycetota</taxon>
        <taxon>Planctomycetia</taxon>
        <taxon>Pirellulales</taxon>
        <taxon>Pirellulaceae</taxon>
        <taxon>Rubripirellula</taxon>
    </lineage>
</organism>
<dbReference type="AlphaFoldDB" id="A0A517NG54"/>
<dbReference type="KEGG" id="rlc:K227x_45170"/>
<gene>
    <name evidence="2" type="ORF">K227x_45170</name>
</gene>
<keyword evidence="3" id="KW-1185">Reference proteome</keyword>
<feature type="region of interest" description="Disordered" evidence="1">
    <location>
        <begin position="160"/>
        <end position="181"/>
    </location>
</feature>
<reference evidence="2 3" key="1">
    <citation type="submission" date="2019-02" db="EMBL/GenBank/DDBJ databases">
        <title>Deep-cultivation of Planctomycetes and their phenomic and genomic characterization uncovers novel biology.</title>
        <authorList>
            <person name="Wiegand S."/>
            <person name="Jogler M."/>
            <person name="Boedeker C."/>
            <person name="Pinto D."/>
            <person name="Vollmers J."/>
            <person name="Rivas-Marin E."/>
            <person name="Kohn T."/>
            <person name="Peeters S.H."/>
            <person name="Heuer A."/>
            <person name="Rast P."/>
            <person name="Oberbeckmann S."/>
            <person name="Bunk B."/>
            <person name="Jeske O."/>
            <person name="Meyerdierks A."/>
            <person name="Storesund J.E."/>
            <person name="Kallscheuer N."/>
            <person name="Luecker S."/>
            <person name="Lage O.M."/>
            <person name="Pohl T."/>
            <person name="Merkel B.J."/>
            <person name="Hornburger P."/>
            <person name="Mueller R.-W."/>
            <person name="Bruemmer F."/>
            <person name="Labrenz M."/>
            <person name="Spormann A.M."/>
            <person name="Op den Camp H."/>
            <person name="Overmann J."/>
            <person name="Amann R."/>
            <person name="Jetten M.S.M."/>
            <person name="Mascher T."/>
            <person name="Medema M.H."/>
            <person name="Devos D.P."/>
            <person name="Kaster A.-K."/>
            <person name="Ovreas L."/>
            <person name="Rohde M."/>
            <person name="Galperin M.Y."/>
            <person name="Jogler C."/>
        </authorList>
    </citation>
    <scope>NUCLEOTIDE SEQUENCE [LARGE SCALE GENOMIC DNA]</scope>
    <source>
        <strain evidence="2 3">K22_7</strain>
    </source>
</reference>
<proteinExistence type="predicted"/>
<evidence type="ECO:0000313" key="2">
    <source>
        <dbReference type="EMBL" id="QDT06110.1"/>
    </source>
</evidence>
<dbReference type="EMBL" id="CP036525">
    <property type="protein sequence ID" value="QDT06110.1"/>
    <property type="molecule type" value="Genomic_DNA"/>
</dbReference>
<protein>
    <submittedName>
        <fullName evidence="2">Uncharacterized protein</fullName>
    </submittedName>
</protein>
<sequence>MVRKPGDFRRHLWGCRGGAVFILCRQHRSVGDVTVIAKVPVNRWFEIASRPIKIHAALLVGFRSGGGLCDAFRGWSFGGFLLVGVPGSALVASDSVREEARVRCPIGDPGRAWLPVRRGWKNVFLQPLFALFRPPPADGVWPMPIAQSAVWIGMGRGEMLGSEGPSRSRSAAVINAPSRRP</sequence>
<evidence type="ECO:0000256" key="1">
    <source>
        <dbReference type="SAM" id="MobiDB-lite"/>
    </source>
</evidence>
<name>A0A517NG54_9BACT</name>
<accession>A0A517NG54</accession>